<evidence type="ECO:0000256" key="1">
    <source>
        <dbReference type="SAM" id="Phobius"/>
    </source>
</evidence>
<protein>
    <recommendedName>
        <fullName evidence="4">Integral membrane protein</fullName>
    </recommendedName>
</protein>
<sequence>MRHLAVIFCFATAVARAWVTFADRSRPLWRTSLTYAAALIFLCALMRYELSTFVDRASPNLTEAVSYSLLILSVGMANVYLDSLVDPHPSWWASRRHLIVSAVLVVVILGSWSQIPNVHDETVRPGVNRLPMSWPLLAFNLAAFGSLLPVGARVIAFCRGKIRANAEADHPEPGAQVGLTLIRTFSLVGMAGCLDVCIVSFLRLPSREALSSDSFHLVFPPLANALCLTGLTSGVIALLVGPRLQERREARRVDRLVSPLWSHLVHLHPHVTLEGHHSAARRLIEVHDALAIHRIPEEESADIYRIATAIREGERGEALAGRALSNLDSSDKAVERLAAAFNERKTSCM</sequence>
<gene>
    <name evidence="2" type="ORF">D1832_14155</name>
</gene>
<keyword evidence="1" id="KW-1133">Transmembrane helix</keyword>
<evidence type="ECO:0000313" key="2">
    <source>
        <dbReference type="EMBL" id="RHW43742.1"/>
    </source>
</evidence>
<comment type="caution">
    <text evidence="2">The sequence shown here is derived from an EMBL/GenBank/DDBJ whole genome shotgun (WGS) entry which is preliminary data.</text>
</comment>
<accession>A0A417Z0J0</accession>
<feature type="transmembrane region" description="Helical" evidence="1">
    <location>
        <begin position="222"/>
        <end position="241"/>
    </location>
</feature>
<feature type="transmembrane region" description="Helical" evidence="1">
    <location>
        <begin position="98"/>
        <end position="115"/>
    </location>
</feature>
<dbReference type="EMBL" id="QWLM01000024">
    <property type="protein sequence ID" value="RHW43742.1"/>
    <property type="molecule type" value="Genomic_DNA"/>
</dbReference>
<dbReference type="AlphaFoldDB" id="A0A417Z0J0"/>
<dbReference type="Proteomes" id="UP000285376">
    <property type="component" value="Unassembled WGS sequence"/>
</dbReference>
<evidence type="ECO:0000313" key="3">
    <source>
        <dbReference type="Proteomes" id="UP000285376"/>
    </source>
</evidence>
<feature type="transmembrane region" description="Helical" evidence="1">
    <location>
        <begin position="177"/>
        <end position="202"/>
    </location>
</feature>
<keyword evidence="1" id="KW-0472">Membrane</keyword>
<feature type="transmembrane region" description="Helical" evidence="1">
    <location>
        <begin position="135"/>
        <end position="156"/>
    </location>
</feature>
<proteinExistence type="predicted"/>
<reference evidence="2 3" key="1">
    <citation type="submission" date="2018-08" db="EMBL/GenBank/DDBJ databases">
        <title>Whole genome sequence analysis of Dermacoccus abyssi bacteria isolated from Deep Mariana trench Micromonospora spp reveals genes involved in the environmental adaptation and production of secondary metabolites.</title>
        <authorList>
            <person name="Abdel-Mageed W.M."/>
            <person name="Lehri B."/>
            <person name="Nouioui I."/>
            <person name="Goodfellow I."/>
            <person name="Jaspars M."/>
            <person name="Karlyshev A."/>
        </authorList>
    </citation>
    <scope>NUCLEOTIDE SEQUENCE [LARGE SCALE GENOMIC DNA]</scope>
    <source>
        <strain evidence="2 3">MT1.1</strain>
    </source>
</reference>
<keyword evidence="1" id="KW-0812">Transmembrane</keyword>
<feature type="transmembrane region" description="Helical" evidence="1">
    <location>
        <begin position="32"/>
        <end position="50"/>
    </location>
</feature>
<organism evidence="2 3">
    <name type="scientific">Dermacoccus abyssi</name>
    <dbReference type="NCBI Taxonomy" id="322596"/>
    <lineage>
        <taxon>Bacteria</taxon>
        <taxon>Bacillati</taxon>
        <taxon>Actinomycetota</taxon>
        <taxon>Actinomycetes</taxon>
        <taxon>Micrococcales</taxon>
        <taxon>Dermacoccaceae</taxon>
        <taxon>Dermacoccus</taxon>
    </lineage>
</organism>
<evidence type="ECO:0008006" key="4">
    <source>
        <dbReference type="Google" id="ProtNLM"/>
    </source>
</evidence>
<name>A0A417Z0J0_9MICO</name>